<evidence type="ECO:0000256" key="12">
    <source>
        <dbReference type="ARBA" id="ARBA00022801"/>
    </source>
</evidence>
<dbReference type="Proteomes" id="UP000678729">
    <property type="component" value="Segment"/>
</dbReference>
<evidence type="ECO:0000256" key="8">
    <source>
        <dbReference type="ARBA" id="ARBA00022679"/>
    </source>
</evidence>
<evidence type="ECO:0000256" key="13">
    <source>
        <dbReference type="ARBA" id="ARBA00022840"/>
    </source>
</evidence>
<evidence type="ECO:0000256" key="2">
    <source>
        <dbReference type="ARBA" id="ARBA00004328"/>
    </source>
</evidence>
<keyword evidence="14" id="KW-0946">Virion</keyword>
<keyword evidence="11" id="KW-0547">Nucleotide-binding</keyword>
<dbReference type="EC" id="2.1.1.375" evidence="21"/>
<evidence type="ECO:0000256" key="19">
    <source>
        <dbReference type="ARBA" id="ARBA00024494"/>
    </source>
</evidence>
<evidence type="ECO:0000256" key="25">
    <source>
        <dbReference type="ARBA" id="ARBA00047370"/>
    </source>
</evidence>
<evidence type="ECO:0000313" key="29">
    <source>
        <dbReference type="EMBL" id="QKV49535.1"/>
    </source>
</evidence>
<dbReference type="EC" id="2.7.7.88" evidence="4"/>
<comment type="catalytic activity">
    <reaction evidence="19">
        <text>a 5'-end triphospho-adenylyl-adenylyl-cytidylyl-adenosine in mRNA + GDP + H(+) = a 5'-end (5'-triphosphoguanosine)-adenylyl-adenylyl-cytidylyl-adenosine in mRNA + diphosphate</text>
        <dbReference type="Rhea" id="RHEA:65436"/>
        <dbReference type="Rhea" id="RHEA-COMP:16797"/>
        <dbReference type="Rhea" id="RHEA-COMP:16799"/>
        <dbReference type="ChEBI" id="CHEBI:15378"/>
        <dbReference type="ChEBI" id="CHEBI:33019"/>
        <dbReference type="ChEBI" id="CHEBI:58189"/>
        <dbReference type="ChEBI" id="CHEBI:156484"/>
        <dbReference type="ChEBI" id="CHEBI:156503"/>
        <dbReference type="EC" id="2.7.7.88"/>
    </reaction>
</comment>
<dbReference type="Pfam" id="PF14314">
    <property type="entry name" value="Methyltrans_Mon_2nd"/>
    <property type="match status" value="1"/>
</dbReference>
<evidence type="ECO:0000256" key="23">
    <source>
        <dbReference type="ARBA" id="ARBA00031012"/>
    </source>
</evidence>
<dbReference type="EMBL" id="MT325641">
    <property type="protein sequence ID" value="QKV49535.1"/>
    <property type="molecule type" value="Viral_cRNA"/>
</dbReference>
<dbReference type="Pfam" id="PF00946">
    <property type="entry name" value="Mononeg_RNA_pol"/>
    <property type="match status" value="1"/>
</dbReference>
<keyword evidence="8" id="KW-0808">Transferase</keyword>
<dbReference type="KEGG" id="vg:80536814"/>
<dbReference type="InterPro" id="IPR048397">
    <property type="entry name" value="Methyltrans_Mon_CD"/>
</dbReference>
<comment type="catalytic activity">
    <reaction evidence="26">
        <text>GTP + H2O = GDP + phosphate + H(+)</text>
        <dbReference type="Rhea" id="RHEA:19669"/>
        <dbReference type="ChEBI" id="CHEBI:15377"/>
        <dbReference type="ChEBI" id="CHEBI:15378"/>
        <dbReference type="ChEBI" id="CHEBI:37565"/>
        <dbReference type="ChEBI" id="CHEBI:43474"/>
        <dbReference type="ChEBI" id="CHEBI:58189"/>
    </reaction>
</comment>
<dbReference type="Gene3D" id="3.40.50.12760">
    <property type="match status" value="1"/>
</dbReference>
<dbReference type="GeneID" id="80536814"/>
<dbReference type="InterPro" id="IPR025786">
    <property type="entry name" value="Mononega_L_MeTrfase"/>
</dbReference>
<evidence type="ECO:0000256" key="14">
    <source>
        <dbReference type="ARBA" id="ARBA00022844"/>
    </source>
</evidence>
<evidence type="ECO:0000256" key="21">
    <source>
        <dbReference type="ARBA" id="ARBA00026099"/>
    </source>
</evidence>
<evidence type="ECO:0000256" key="10">
    <source>
        <dbReference type="ARBA" id="ARBA00022695"/>
    </source>
</evidence>
<evidence type="ECO:0000256" key="3">
    <source>
        <dbReference type="ARBA" id="ARBA00012494"/>
    </source>
</evidence>
<dbReference type="GO" id="GO:0004482">
    <property type="term" value="F:mRNA 5'-cap (guanine-N7-)-methyltransferase activity"/>
    <property type="evidence" value="ECO:0007669"/>
    <property type="project" value="InterPro"/>
</dbReference>
<dbReference type="Pfam" id="PF21081">
    <property type="entry name" value="Methyltrans_Mon_3rd"/>
    <property type="match status" value="1"/>
</dbReference>
<dbReference type="GO" id="GO:0003968">
    <property type="term" value="F:RNA-directed RNA polymerase activity"/>
    <property type="evidence" value="ECO:0007669"/>
    <property type="project" value="UniProtKB-KW"/>
</dbReference>
<evidence type="ECO:0000256" key="1">
    <source>
        <dbReference type="ARBA" id="ARBA00004192"/>
    </source>
</evidence>
<dbReference type="Pfam" id="PF21080">
    <property type="entry name" value="Methyltrans_Mon_1st"/>
    <property type="match status" value="1"/>
</dbReference>
<keyword evidence="5" id="KW-0696">RNA-directed RNA polymerase</keyword>
<dbReference type="EC" id="2.7.7.48" evidence="3"/>
<dbReference type="InterPro" id="IPR048398">
    <property type="entry name" value="Methyltrans_Mon_C"/>
</dbReference>
<dbReference type="InterPro" id="IPR039530">
    <property type="entry name" value="L_methyltransferase_rhabdo"/>
</dbReference>
<dbReference type="NCBIfam" id="TIGR04198">
    <property type="entry name" value="paramyx_RNAcap"/>
    <property type="match status" value="1"/>
</dbReference>
<dbReference type="GO" id="GO:0030430">
    <property type="term" value="C:host cell cytoplasm"/>
    <property type="evidence" value="ECO:0007669"/>
    <property type="project" value="UniProtKB-SubCell"/>
</dbReference>
<evidence type="ECO:0000259" key="27">
    <source>
        <dbReference type="PROSITE" id="PS50526"/>
    </source>
</evidence>
<dbReference type="InterPro" id="IPR039736">
    <property type="entry name" value="L_poly_C"/>
</dbReference>
<evidence type="ECO:0000259" key="28">
    <source>
        <dbReference type="PROSITE" id="PS51590"/>
    </source>
</evidence>
<feature type="domain" description="RdRp catalytic" evidence="27">
    <location>
        <begin position="612"/>
        <end position="798"/>
    </location>
</feature>
<accession>A0A7D4WYI0</accession>
<evidence type="ECO:0000256" key="15">
    <source>
        <dbReference type="ARBA" id="ARBA00022953"/>
    </source>
</evidence>
<keyword evidence="9" id="KW-0949">S-adenosyl-L-methionine</keyword>
<keyword evidence="10" id="KW-0548">Nucleotidyltransferase</keyword>
<dbReference type="PROSITE" id="PS51590">
    <property type="entry name" value="SAM_MT_MNV_L"/>
    <property type="match status" value="1"/>
</dbReference>
<sequence length="2120" mass="242021">MINYKYGGQNNYLDWEGDDSVSDQRNDFLDEEDSEDYHSSTFHFDNLNQNDYSLNSPLISDDLDGYLKHKCNQNYPLVFFQPDWRKRDQFFDKLVVNSQSMRSTSELHHWWGKVNLSLEGNLGCARTFMFYIHPSHQETFIIPQILRENSNYSHSGYPTTVQRLSKPNVEPWTELFLMMHDIILIMNANSDIEIKNLKRILGFKTAKKNGSIVGFSMQTHLGPAYITGRVVYFKDHNILIDRLFALMMKDTWIARMNTLIGLKLRTQIEFNDNQIRLIETLYSIGDSMLKEAGNDAYDGIKLLEPLCNLKYSILAHTYRPLIPHFPSFSLHLERSVNELSDRLKHIKLFKETILNIEDVELLTVVYGSFRHWGHPFLNYLDGLEALYDQVSAPKVIDADYAGKLGSDLAYLVLRKKFVEKKKWFVKKELLSVDHVFYTHIFDNTWPTPKQIADFGDHWHELPLEKCFDIPEIVDPSLLYADRSHSMNRDEVLYHIKKHPSVPVPTKKVLDTLLHTPATDWPQFLKQINEAGIPRNEKIIGLKGKEREVKKKGRFFSLMSWMLREYFVITEYLIKEHFVPLFNGLTMADDLTTVISKLLDRTQGQGLDNYNQICFANHIDYEKWNNHQRKDATGPVFKVMGQFLGYENLIYRTHEFFEESLIYYNGRPDLMSVEGDSLKNNSDRRVCWEGQAGGLEGLRQKGWTVVGLLMIKREAKVRNTKVKILAQGDNQVICTQYKIQGSSNDLELRQKLQEVWVNNQNIMKAIKLGTERLGLIINNDETIQSADYLNYGKIPVFRGRILNLFTKRLSRVMCVTNDQLLNYGNIMATVSTNALTIGHFDLTPRDAITYYNFFGNLTRIMIERHNPVLGGPVEDFFSEGKLKDIRYKLVSLFLDPSLGGACGTSLSRFLTRSFPDPVTESLAFWKLIFMNTSNREIQILCSNAGNPRLCSAKSSKDLIKLIEKPESLNIPRGMSIANLLKGEIKKSLQCGITLIRNEVISDAVLHLNKEEGPLLSYLWSIKPLFPRFLSEFRASTFIGMTDNLVGLFQNSRTIRTAFSKKLFRDLNKLTWECELSTYRALLDHRARGSSIWKCSAYQADLLRQISWGQRVVGATIPHPLEMFDYGTKIDFNCKNCLLRDDDYITCIIPQGLDKITVKKGPYIAYLGSKTSESTSILQPWDKDYNVSVIRRAAKLRNSIHWFIKEDSLLATSVLSVLSGLTGEEWSGAIPGFKRTGSALHRFACSRQSSGGYTACNPAGLSWLITSTDTFNIIGSKNFDFMFQSSILYSQISSIEQYLGCNQSMSIHYHLQCRNCMREIEEPILNSPLRYEHPNVHHILNKWKPSSVTWSTTKPRYEVPLVEITRLSVYEISHQIGRAGGFLIGDQILGGAELLEDNSIFPLSIQNKLEGHEYMRGLFDGLLRASCLQVIHRRNMIYPKKARSTLFGTLLHCIHQLSTSPVFLNLVRKGPLFQELISIPHKTPPTYPITDMDMGTLSRNWLKHELYEIESKSTYHSKYPLILVFSDMSGPEVIGPYILSSIVTKHLMNLKGRKSHVEILRSIRSVASTVREGSVDIIQQNMVKLAYKCDSEIRHACSHLTNQLRDATHQYQWSPEFVCDVTSCEIYKAKSTDLSIYPLNAPEILCPLITGLRVAQLATGSHYKIRGIVRHFGIGWRDFLCGGDGSGGMTAALLRMNGNSKCIYNTLIEFTGSSLRGSSPGKPPAIALCVPNPYRCVNLASVWQEPSDLASELTWNNFSKYIVNFDLEIEINLIVIDAEIRDKKVWEQLICQLENHALDILLVHGNMIIKTYGNLLQTHSSSVIHRLIGYFKEVHICYTALSSSHTSEVYVVLLNRRDKQDVDCHIDQQSLYDALHNICAFKSDNEEFNRSLLIKDMNLWMGVPSELIPDVKIQLETLLSIAGIETGLSYSLSQIISLSSDKYENILGAIALACNALCNVTQDSLTEWSIPSDGQLKHLLVILLGFTYWTSWSSDDVNLYKYCNHVVNQGIVIGIRKITTRMRKRIGWSIGGTCSIAKPVSFKDCNAGLSSWIRVLSQLSSKVKVNWKWGKEILEINRKLTTSFVQKNTGVFQICRDRLISNGCKSTCNQALLNIAETSWRS</sequence>
<proteinExistence type="predicted"/>
<keyword evidence="16" id="KW-0506">mRNA capping</keyword>
<evidence type="ECO:0000256" key="20">
    <source>
        <dbReference type="ARBA" id="ARBA00024499"/>
    </source>
</evidence>
<comment type="subcellular location">
    <subcellularLocation>
        <location evidence="1">Host cytoplasm</location>
    </subcellularLocation>
    <subcellularLocation>
        <location evidence="2">Virion</location>
    </subcellularLocation>
</comment>
<dbReference type="PROSITE" id="PS50526">
    <property type="entry name" value="RDRP_SSRNA_NEG_NONSEG"/>
    <property type="match status" value="1"/>
</dbReference>
<keyword evidence="6" id="KW-0489">Methyltransferase</keyword>
<keyword evidence="18" id="KW-0511">Multifunctional enzyme</keyword>
<evidence type="ECO:0000313" key="30">
    <source>
        <dbReference type="Proteomes" id="UP000678729"/>
    </source>
</evidence>
<dbReference type="InterPro" id="IPR026890">
    <property type="entry name" value="Mononeg_mRNAcap"/>
</dbReference>
<dbReference type="GO" id="GO:0044423">
    <property type="term" value="C:virion component"/>
    <property type="evidence" value="ECO:0007669"/>
    <property type="project" value="UniProtKB-KW"/>
</dbReference>
<keyword evidence="15" id="KW-0693">Viral RNA replication</keyword>
<dbReference type="GO" id="GO:0016787">
    <property type="term" value="F:hydrolase activity"/>
    <property type="evidence" value="ECO:0007669"/>
    <property type="project" value="UniProtKB-KW"/>
</dbReference>
<keyword evidence="30" id="KW-1185">Reference proteome</keyword>
<dbReference type="RefSeq" id="YP_010798579.1">
    <property type="nucleotide sequence ID" value="NC_076494.1"/>
</dbReference>
<keyword evidence="17" id="KW-1035">Host cytoplasm</keyword>
<evidence type="ECO:0000256" key="7">
    <source>
        <dbReference type="ARBA" id="ARBA00022664"/>
    </source>
</evidence>
<keyword evidence="7" id="KW-0507">mRNA processing</keyword>
<evidence type="ECO:0000256" key="9">
    <source>
        <dbReference type="ARBA" id="ARBA00022691"/>
    </source>
</evidence>
<evidence type="ECO:0000256" key="24">
    <source>
        <dbReference type="ARBA" id="ARBA00047332"/>
    </source>
</evidence>
<comment type="catalytic activity">
    <reaction evidence="20">
        <text>a 5'-end (5'-triphosphoguanosine)-(2'-O-methyladenylyl)-adenylyl-cytidylyl-adenosine in mRNA + S-adenosyl-L-methionine = a 5'-end (N(7)-methyl 5'-triphosphoguanosine)-(2'-O-methyladenylyl)-adenylyl-cytidylyl-adenosine in mRNA + S-adenosyl-L-homocysteine</text>
        <dbReference type="Rhea" id="RHEA:65440"/>
        <dbReference type="Rhea" id="RHEA-COMP:16798"/>
        <dbReference type="Rhea" id="RHEA-COMP:16801"/>
        <dbReference type="ChEBI" id="CHEBI:57856"/>
        <dbReference type="ChEBI" id="CHEBI:59789"/>
        <dbReference type="ChEBI" id="CHEBI:156482"/>
        <dbReference type="ChEBI" id="CHEBI:156483"/>
    </reaction>
</comment>
<evidence type="ECO:0000256" key="26">
    <source>
        <dbReference type="ARBA" id="ARBA00048548"/>
    </source>
</evidence>
<comment type="catalytic activity">
    <reaction evidence="25">
        <text>a 5'-end (5'-triphosphoguanosine)-adenylyl-adenylyl-cytidylyl-adenosine in mRNA + 2 S-adenosyl-L-methionine = a 5'-end (N(7)-methyl 5'-triphosphoguanosine)-(2'-O-methyladenylyl)-adenylyl-cytidylyl-adenosine in mRNA + 2 S-adenosyl-L-homocysteine + H(+)</text>
        <dbReference type="Rhea" id="RHEA:65376"/>
        <dbReference type="Rhea" id="RHEA-COMP:16797"/>
        <dbReference type="Rhea" id="RHEA-COMP:16798"/>
        <dbReference type="ChEBI" id="CHEBI:15378"/>
        <dbReference type="ChEBI" id="CHEBI:57856"/>
        <dbReference type="ChEBI" id="CHEBI:59789"/>
        <dbReference type="ChEBI" id="CHEBI:156483"/>
        <dbReference type="ChEBI" id="CHEBI:156484"/>
        <dbReference type="EC" id="2.1.1.375"/>
    </reaction>
</comment>
<keyword evidence="13" id="KW-0067">ATP-binding</keyword>
<dbReference type="GO" id="GO:0005524">
    <property type="term" value="F:ATP binding"/>
    <property type="evidence" value="ECO:0007669"/>
    <property type="project" value="UniProtKB-KW"/>
</dbReference>
<evidence type="ECO:0000256" key="16">
    <source>
        <dbReference type="ARBA" id="ARBA00023042"/>
    </source>
</evidence>
<name>A0A7D4WYI0_9RHAB</name>
<evidence type="ECO:0000256" key="6">
    <source>
        <dbReference type="ARBA" id="ARBA00022603"/>
    </source>
</evidence>
<evidence type="ECO:0000256" key="18">
    <source>
        <dbReference type="ARBA" id="ARBA00023268"/>
    </source>
</evidence>
<evidence type="ECO:0000256" key="22">
    <source>
        <dbReference type="ARBA" id="ARBA00030436"/>
    </source>
</evidence>
<dbReference type="Pfam" id="PF14318">
    <property type="entry name" value="Mononeg_mRNAcap"/>
    <property type="match status" value="1"/>
</dbReference>
<evidence type="ECO:0000256" key="5">
    <source>
        <dbReference type="ARBA" id="ARBA00022484"/>
    </source>
</evidence>
<organism evidence="29 30">
    <name type="scientific">Bughendera virus</name>
    <dbReference type="NCBI Taxonomy" id="2740749"/>
    <lineage>
        <taxon>Viruses</taxon>
        <taxon>Riboviria</taxon>
        <taxon>Orthornavirae</taxon>
        <taxon>Negarnaviricota</taxon>
        <taxon>Haploviricotina</taxon>
        <taxon>Monjiviricetes</taxon>
        <taxon>Mononegavirales</taxon>
        <taxon>Rhabdoviridae</taxon>
        <taxon>Alpharhabdovirinae</taxon>
        <taxon>Ledantevirus</taxon>
        <taxon>Ledantevirus bughendera</taxon>
    </lineage>
</organism>
<keyword evidence="12" id="KW-0378">Hydrolase</keyword>
<evidence type="ECO:0000256" key="4">
    <source>
        <dbReference type="ARBA" id="ARBA00012582"/>
    </source>
</evidence>
<evidence type="ECO:0000256" key="17">
    <source>
        <dbReference type="ARBA" id="ARBA00023200"/>
    </source>
</evidence>
<evidence type="ECO:0000256" key="11">
    <source>
        <dbReference type="ARBA" id="ARBA00022741"/>
    </source>
</evidence>
<feature type="domain" description="Mononegavirus-type SAM-dependent 2'-O-MTase" evidence="28">
    <location>
        <begin position="1651"/>
        <end position="1850"/>
    </location>
</feature>
<comment type="catalytic activity">
    <reaction evidence="24">
        <text>a 5'-end (5'-triphosphoguanosine)-adenylyl-adenylyl-cytidylyl-adenosine in mRNA + S-adenosyl-L-methionine = a 5'-end (5'-triphosphoguanosine)-(2'-O-methyladenylyl)-adenylyl-cytidylyl-adenosine in mRNA + S-adenosyl-L-homocysteine + H(+)</text>
        <dbReference type="Rhea" id="RHEA:65380"/>
        <dbReference type="Rhea" id="RHEA-COMP:16797"/>
        <dbReference type="Rhea" id="RHEA-COMP:16801"/>
        <dbReference type="ChEBI" id="CHEBI:15378"/>
        <dbReference type="ChEBI" id="CHEBI:57856"/>
        <dbReference type="ChEBI" id="CHEBI:59789"/>
        <dbReference type="ChEBI" id="CHEBI:156482"/>
        <dbReference type="ChEBI" id="CHEBI:156484"/>
    </reaction>
</comment>
<reference evidence="30" key="1">
    <citation type="journal article" date="2020" name="Microorganisms">
        <title>Diversity, Transmission, and Cophylogeny of Ledanteviruses (Rhabdoviridae: Ledantevirus) and Nycteribiid Bat Flies Parasitizing Angolan Soft-Furred Fruit Bats in Bundibugyo District, Uganda.</title>
        <authorList>
            <person name="Bennett A.J."/>
            <person name="Paskey A.C."/>
            <person name="Kuhn J.H."/>
            <person name="Bishop-Lilly K.A."/>
            <person name="Goldberg T.L."/>
        </authorList>
    </citation>
    <scope>NUCLEOTIDE SEQUENCE [LARGE SCALE GENOMIC DNA]</scope>
</reference>
<dbReference type="InterPro" id="IPR014023">
    <property type="entry name" value="Mononeg_RNA_pol_cat"/>
</dbReference>
<protein>
    <recommendedName>
        <fullName evidence="23">Replicase</fullName>
        <ecNumber evidence="21">2.1.1.375</ecNumber>
        <ecNumber evidence="3">2.7.7.48</ecNumber>
        <ecNumber evidence="4">2.7.7.88</ecNumber>
    </recommendedName>
    <alternativeName>
        <fullName evidence="22">Transcriptase</fullName>
    </alternativeName>
</protein>